<evidence type="ECO:0000313" key="3">
    <source>
        <dbReference type="EMBL" id="OEH86495.1"/>
    </source>
</evidence>
<dbReference type="GO" id="GO:0016783">
    <property type="term" value="F:sulfurtransferase activity"/>
    <property type="evidence" value="ECO:0007669"/>
    <property type="project" value="InterPro"/>
</dbReference>
<reference evidence="3 4" key="1">
    <citation type="submission" date="2016-09" db="EMBL/GenBank/DDBJ databases">
        <title>Desulfuribacillus arsenicus sp. nov., an obligately anaerobic, dissimilatory arsenic- and antimonate-reducing bacterium isolated from anoxic sediments.</title>
        <authorList>
            <person name="Abin C.A."/>
            <person name="Hollibaugh J.T."/>
        </authorList>
    </citation>
    <scope>NUCLEOTIDE SEQUENCE [LARGE SCALE GENOMIC DNA]</scope>
    <source>
        <strain evidence="3 4">MLFW-2</strain>
    </source>
</reference>
<dbReference type="InterPro" id="IPR014729">
    <property type="entry name" value="Rossmann-like_a/b/a_fold"/>
</dbReference>
<sequence>MNLHPDLQDKLQVLDQLLISMNRIMISFSGGVDSTFLLARAKHVLSDRVLAVTAASETFPQKEVDSAVQLAKSFSVRHIVTQIEELRNANFVNNDTDRCYHCKTGLFTHLLDIAKLEHISTICDGSNYDDLSDYRPGFKALHNLSIRSPLLEAKLTKEEIRLISKEMGLPTWNKPSFACLSSRIPYGTKITLEKITQIEEAEEFLKSMGILQIRVRHHDAIARIEVYPKDFPIILENYHEISDALRGLGFHYVTLDLQGYQTGSMNRRITATNTNS</sequence>
<evidence type="ECO:0000256" key="1">
    <source>
        <dbReference type="PIRSR" id="PIRSR006661-1"/>
    </source>
</evidence>
<dbReference type="Proteomes" id="UP000095255">
    <property type="component" value="Unassembled WGS sequence"/>
</dbReference>
<dbReference type="InterPro" id="IPR022310">
    <property type="entry name" value="NAD/GMP_synthase"/>
</dbReference>
<protein>
    <submittedName>
        <fullName evidence="3">TIGR00268 family protein</fullName>
    </submittedName>
</protein>
<comment type="caution">
    <text evidence="3">The sequence shown here is derived from an EMBL/GenBank/DDBJ whole genome shotgun (WGS) entry which is preliminary data.</text>
</comment>
<feature type="domain" description="NAD/GMP synthase" evidence="2">
    <location>
        <begin position="22"/>
        <end position="89"/>
    </location>
</feature>
<dbReference type="GO" id="GO:0006163">
    <property type="term" value="P:purine nucleotide metabolic process"/>
    <property type="evidence" value="ECO:0007669"/>
    <property type="project" value="UniProtKB-ARBA"/>
</dbReference>
<feature type="active site" description="Nucleophile and sulfur donor" evidence="1">
    <location>
        <position position="179"/>
    </location>
</feature>
<dbReference type="InterPro" id="IPR005232">
    <property type="entry name" value="LarE"/>
</dbReference>
<dbReference type="NCBIfam" id="TIGR00268">
    <property type="entry name" value="ATP-dependent sacrificial sulfur transferase LarE"/>
    <property type="match status" value="1"/>
</dbReference>
<dbReference type="InterPro" id="IPR052188">
    <property type="entry name" value="Ni-pincer_cofactor_biosynth"/>
</dbReference>
<evidence type="ECO:0000259" key="2">
    <source>
        <dbReference type="Pfam" id="PF02540"/>
    </source>
</evidence>
<dbReference type="STRING" id="1390249.BHU72_12840"/>
<name>A0A1E5L8M6_9FIRM</name>
<dbReference type="Gene3D" id="3.40.50.620">
    <property type="entry name" value="HUPs"/>
    <property type="match status" value="1"/>
</dbReference>
<dbReference type="RefSeq" id="WP_069701090.1">
    <property type="nucleotide sequence ID" value="NZ_MJAT01000003.1"/>
</dbReference>
<gene>
    <name evidence="3" type="ORF">BHU72_12840</name>
</gene>
<proteinExistence type="predicted"/>
<dbReference type="AlphaFoldDB" id="A0A1E5L8M6"/>
<dbReference type="PANTHER" id="PTHR43169">
    <property type="entry name" value="EXSB FAMILY PROTEIN"/>
    <property type="match status" value="1"/>
</dbReference>
<evidence type="ECO:0000313" key="4">
    <source>
        <dbReference type="Proteomes" id="UP000095255"/>
    </source>
</evidence>
<dbReference type="SUPFAM" id="SSF52402">
    <property type="entry name" value="Adenine nucleotide alpha hydrolases-like"/>
    <property type="match status" value="1"/>
</dbReference>
<dbReference type="Pfam" id="PF02540">
    <property type="entry name" value="NAD_synthase"/>
    <property type="match status" value="1"/>
</dbReference>
<dbReference type="PANTHER" id="PTHR43169:SF2">
    <property type="entry name" value="NAD_GMP SYNTHASE DOMAIN-CONTAINING PROTEIN"/>
    <property type="match status" value="1"/>
</dbReference>
<dbReference type="PIRSF" id="PIRSF006661">
    <property type="entry name" value="PP-lp_UCP006661"/>
    <property type="match status" value="1"/>
</dbReference>
<dbReference type="OrthoDB" id="9776919at2"/>
<dbReference type="CDD" id="cd01990">
    <property type="entry name" value="LarE-like"/>
    <property type="match status" value="1"/>
</dbReference>
<organism evidence="3 4">
    <name type="scientific">Desulfuribacillus stibiiarsenatis</name>
    <dbReference type="NCBI Taxonomy" id="1390249"/>
    <lineage>
        <taxon>Bacteria</taxon>
        <taxon>Bacillati</taxon>
        <taxon>Bacillota</taxon>
        <taxon>Desulfuribacillia</taxon>
        <taxon>Desulfuribacillales</taxon>
        <taxon>Desulfuribacillaceae</taxon>
        <taxon>Desulfuribacillus</taxon>
    </lineage>
</organism>
<dbReference type="EMBL" id="MJAT01000003">
    <property type="protein sequence ID" value="OEH86495.1"/>
    <property type="molecule type" value="Genomic_DNA"/>
</dbReference>
<accession>A0A1E5L8M6</accession>
<keyword evidence="4" id="KW-1185">Reference proteome</keyword>